<dbReference type="Proteomes" id="UP000601435">
    <property type="component" value="Unassembled WGS sequence"/>
</dbReference>
<evidence type="ECO:0000313" key="2">
    <source>
        <dbReference type="Proteomes" id="UP000601435"/>
    </source>
</evidence>
<organism evidence="1 2">
    <name type="scientific">Symbiodinium necroappetens</name>
    <dbReference type="NCBI Taxonomy" id="1628268"/>
    <lineage>
        <taxon>Eukaryota</taxon>
        <taxon>Sar</taxon>
        <taxon>Alveolata</taxon>
        <taxon>Dinophyceae</taxon>
        <taxon>Suessiales</taxon>
        <taxon>Symbiodiniaceae</taxon>
        <taxon>Symbiodinium</taxon>
    </lineage>
</organism>
<sequence>MPGKLCLCRCMGAFRSFAERYRERLRDLRGSTGCSWRCWCGIAQMAAGWKSLPGRAVCGRC</sequence>
<accession>A0A812X100</accession>
<dbReference type="EMBL" id="CAJNJA010035918">
    <property type="protein sequence ID" value="CAE7713313.1"/>
    <property type="molecule type" value="Genomic_DNA"/>
</dbReference>
<dbReference type="OrthoDB" id="10268147at2759"/>
<dbReference type="AlphaFoldDB" id="A0A812X100"/>
<comment type="caution">
    <text evidence="1">The sequence shown here is derived from an EMBL/GenBank/DDBJ whole genome shotgun (WGS) entry which is preliminary data.</text>
</comment>
<protein>
    <submittedName>
        <fullName evidence="1">Uncharacterized protein</fullName>
    </submittedName>
</protein>
<proteinExistence type="predicted"/>
<gene>
    <name evidence="1" type="ORF">SNEC2469_LOCUS20569</name>
</gene>
<reference evidence="1" key="1">
    <citation type="submission" date="2021-02" db="EMBL/GenBank/DDBJ databases">
        <authorList>
            <person name="Dougan E. K."/>
            <person name="Rhodes N."/>
            <person name="Thang M."/>
            <person name="Chan C."/>
        </authorList>
    </citation>
    <scope>NUCLEOTIDE SEQUENCE</scope>
</reference>
<keyword evidence="2" id="KW-1185">Reference proteome</keyword>
<evidence type="ECO:0000313" key="1">
    <source>
        <dbReference type="EMBL" id="CAE7713313.1"/>
    </source>
</evidence>
<name>A0A812X100_9DINO</name>